<evidence type="ECO:0000256" key="6">
    <source>
        <dbReference type="ARBA" id="ARBA00023284"/>
    </source>
</evidence>
<dbReference type="InterPro" id="IPR017937">
    <property type="entry name" value="Thioredoxin_CS"/>
</dbReference>
<feature type="compositionally biased region" description="Basic and acidic residues" evidence="7">
    <location>
        <begin position="507"/>
        <end position="517"/>
    </location>
</feature>
<keyword evidence="8" id="KW-0732">Signal</keyword>
<dbReference type="PROSITE" id="PS00194">
    <property type="entry name" value="THIOREDOXIN_1"/>
    <property type="match status" value="1"/>
</dbReference>
<feature type="compositionally biased region" description="Low complexity" evidence="7">
    <location>
        <begin position="278"/>
        <end position="297"/>
    </location>
</feature>
<evidence type="ECO:0000256" key="5">
    <source>
        <dbReference type="ARBA" id="ARBA00023235"/>
    </source>
</evidence>
<dbReference type="Proteomes" id="UP001629113">
    <property type="component" value="Unassembled WGS sequence"/>
</dbReference>
<organism evidence="10 11">
    <name type="scientific">Phlyctema vagabunda</name>
    <dbReference type="NCBI Taxonomy" id="108571"/>
    <lineage>
        <taxon>Eukaryota</taxon>
        <taxon>Fungi</taxon>
        <taxon>Dikarya</taxon>
        <taxon>Ascomycota</taxon>
        <taxon>Pezizomycotina</taxon>
        <taxon>Leotiomycetes</taxon>
        <taxon>Helotiales</taxon>
        <taxon>Dermateaceae</taxon>
        <taxon>Phlyctema</taxon>
    </lineage>
</organism>
<dbReference type="Pfam" id="PF00085">
    <property type="entry name" value="Thioredoxin"/>
    <property type="match status" value="1"/>
</dbReference>
<evidence type="ECO:0000256" key="7">
    <source>
        <dbReference type="SAM" id="MobiDB-lite"/>
    </source>
</evidence>
<dbReference type="Gene3D" id="3.40.30.10">
    <property type="entry name" value="Glutaredoxin"/>
    <property type="match status" value="2"/>
</dbReference>
<evidence type="ECO:0000256" key="3">
    <source>
        <dbReference type="ARBA" id="ARBA00012723"/>
    </source>
</evidence>
<comment type="catalytic activity">
    <reaction evidence="1">
        <text>Catalyzes the rearrangement of -S-S- bonds in proteins.</text>
        <dbReference type="EC" id="5.3.4.1"/>
    </reaction>
</comment>
<protein>
    <recommendedName>
        <fullName evidence="3">protein disulfide-isomerase</fullName>
        <ecNumber evidence="3">5.3.4.1</ecNumber>
    </recommendedName>
</protein>
<name>A0ABR4PQ48_9HELO</name>
<accession>A0ABR4PQ48</accession>
<reference evidence="10 11" key="1">
    <citation type="submission" date="2024-06" db="EMBL/GenBank/DDBJ databases">
        <title>Complete genome of Phlyctema vagabunda strain 19-DSS-EL-015.</title>
        <authorList>
            <person name="Fiorenzani C."/>
        </authorList>
    </citation>
    <scope>NUCLEOTIDE SEQUENCE [LARGE SCALE GENOMIC DNA]</scope>
    <source>
        <strain evidence="10 11">19-DSS-EL-015</strain>
    </source>
</reference>
<dbReference type="InterPro" id="IPR057305">
    <property type="entry name" value="Thioredox_PDIA6_C"/>
</dbReference>
<keyword evidence="5" id="KW-0413">Isomerase</keyword>
<comment type="caution">
    <text evidence="10">The sequence shown here is derived from an EMBL/GenBank/DDBJ whole genome shotgun (WGS) entry which is preliminary data.</text>
</comment>
<evidence type="ECO:0000313" key="10">
    <source>
        <dbReference type="EMBL" id="KAL3425318.1"/>
    </source>
</evidence>
<sequence length="530" mass="56610">MVHTTAFTAAAAAALLCALPVNAGLYPKSSAVLQIDGKNYDRLIAQSNHTSIVEFYAPWCGHCKNLQPAYEKAAQSLKGIAKVAAVDCDEESNKQFCGTFGVQGFPTLKIVRPGSKPGRPNVEDYQGPRTAKGIVDAVKEKIPNHVKKVTDKDLETFLADANDTAKALLFTEKGTTSALLKAVAVDFKGIIQVGQIRNSNKASVELFGITKFPTLILLPGGKEAEGIVYDGELKKDDIVKFLSQVAEPNPDPAPPKVKIPKKKDSKTDPKKAKEAFEKASASHAKAEGSSAAASATEEVLEDAAQPTESPDPALPVEKPIVLPDPAPPIPSLATEAQFRKQCLGEKTGTCILALVPETHDAISTKALEGLAEIAHKHTIAKRNTLPFYVVPSDNTAVSVLRPAIGLSGANEVIAVNGRRGWWRSLPKKGSEFSEGDVTTEAIENWIDSIKLGEGTKERLPENLIPTTPEPVEEPAAEEQKPIINADGPIIVEEVVVDESAEETDTTAAKEAEPKTDEPAAEQAKTVHNEL</sequence>
<dbReference type="EC" id="5.3.4.1" evidence="3"/>
<proteinExistence type="predicted"/>
<dbReference type="InterPro" id="IPR013766">
    <property type="entry name" value="Thioredoxin_domain"/>
</dbReference>
<dbReference type="CDD" id="cd03002">
    <property type="entry name" value="PDI_a_MPD1_like"/>
    <property type="match status" value="1"/>
</dbReference>
<dbReference type="PANTHER" id="PTHR45815:SF3">
    <property type="entry name" value="PROTEIN DISULFIDE-ISOMERASE A6"/>
    <property type="match status" value="1"/>
</dbReference>
<feature type="signal peptide" evidence="8">
    <location>
        <begin position="1"/>
        <end position="23"/>
    </location>
</feature>
<evidence type="ECO:0000256" key="2">
    <source>
        <dbReference type="ARBA" id="ARBA00004319"/>
    </source>
</evidence>
<comment type="subcellular location">
    <subcellularLocation>
        <location evidence="2">Endoplasmic reticulum lumen</location>
    </subcellularLocation>
</comment>
<dbReference type="PANTHER" id="PTHR45815">
    <property type="entry name" value="PROTEIN DISULFIDE-ISOMERASE A6"/>
    <property type="match status" value="1"/>
</dbReference>
<evidence type="ECO:0000256" key="4">
    <source>
        <dbReference type="ARBA" id="ARBA00023157"/>
    </source>
</evidence>
<dbReference type="PRINTS" id="PR00421">
    <property type="entry name" value="THIOREDOXIN"/>
</dbReference>
<feature type="compositionally biased region" description="Basic and acidic residues" evidence="7">
    <location>
        <begin position="265"/>
        <end position="277"/>
    </location>
</feature>
<dbReference type="CDD" id="cd02981">
    <property type="entry name" value="PDI_b_family"/>
    <property type="match status" value="1"/>
</dbReference>
<evidence type="ECO:0000256" key="1">
    <source>
        <dbReference type="ARBA" id="ARBA00001182"/>
    </source>
</evidence>
<feature type="region of interest" description="Disordered" evidence="7">
    <location>
        <begin position="244"/>
        <end position="316"/>
    </location>
</feature>
<keyword evidence="11" id="KW-1185">Reference proteome</keyword>
<feature type="domain" description="Thioredoxin" evidence="9">
    <location>
        <begin position="20"/>
        <end position="143"/>
    </location>
</feature>
<dbReference type="PROSITE" id="PS51352">
    <property type="entry name" value="THIOREDOXIN_2"/>
    <property type="match status" value="1"/>
</dbReference>
<feature type="chain" id="PRO_5047248342" description="protein disulfide-isomerase" evidence="8">
    <location>
        <begin position="24"/>
        <end position="530"/>
    </location>
</feature>
<keyword evidence="6" id="KW-0676">Redox-active center</keyword>
<feature type="region of interest" description="Disordered" evidence="7">
    <location>
        <begin position="460"/>
        <end position="530"/>
    </location>
</feature>
<dbReference type="InterPro" id="IPR036249">
    <property type="entry name" value="Thioredoxin-like_sf"/>
</dbReference>
<feature type="compositionally biased region" description="Acidic residues" evidence="7">
    <location>
        <begin position="494"/>
        <end position="504"/>
    </location>
</feature>
<gene>
    <name evidence="10" type="ORF">PVAG01_02109</name>
</gene>
<evidence type="ECO:0000313" key="11">
    <source>
        <dbReference type="Proteomes" id="UP001629113"/>
    </source>
</evidence>
<dbReference type="EMBL" id="JBFCZG010000002">
    <property type="protein sequence ID" value="KAL3425318.1"/>
    <property type="molecule type" value="Genomic_DNA"/>
</dbReference>
<dbReference type="SUPFAM" id="SSF52833">
    <property type="entry name" value="Thioredoxin-like"/>
    <property type="match status" value="2"/>
</dbReference>
<dbReference type="Pfam" id="PF24541">
    <property type="entry name" value="Thioredox_PDIA6_C"/>
    <property type="match status" value="1"/>
</dbReference>
<evidence type="ECO:0000259" key="9">
    <source>
        <dbReference type="PROSITE" id="PS51352"/>
    </source>
</evidence>
<evidence type="ECO:0000256" key="8">
    <source>
        <dbReference type="SAM" id="SignalP"/>
    </source>
</evidence>
<keyword evidence="4" id="KW-1015">Disulfide bond</keyword>